<evidence type="ECO:0000313" key="1">
    <source>
        <dbReference type="EMBL" id="KAE8288348.1"/>
    </source>
</evidence>
<dbReference type="AlphaFoldDB" id="A0A6G0I9Z3"/>
<proteinExistence type="predicted"/>
<dbReference type="PANTHER" id="PTHR38706">
    <property type="entry name" value="SI:CH211-198C19.1-RELATED"/>
    <property type="match status" value="1"/>
</dbReference>
<comment type="caution">
    <text evidence="1">The sequence shown here is derived from an EMBL/GenBank/DDBJ whole genome shotgun (WGS) entry which is preliminary data.</text>
</comment>
<keyword evidence="2" id="KW-1185">Reference proteome</keyword>
<evidence type="ECO:0000313" key="2">
    <source>
        <dbReference type="Proteomes" id="UP000424527"/>
    </source>
</evidence>
<accession>A0A6G0I9Z3</accession>
<name>A0A6G0I9Z3_LARCR</name>
<dbReference type="EMBL" id="REGW02000012">
    <property type="protein sequence ID" value="KAE8288348.1"/>
    <property type="molecule type" value="Genomic_DNA"/>
</dbReference>
<gene>
    <name evidence="1" type="ORF">D5F01_LYC12216</name>
</gene>
<sequence length="173" mass="20334">MKLRQTVTDNFASRCENTLTRQRDADSVQDLQDSGFGQPPPRHGLRLLKWYIQNCLDNNMVALCDPTKGQYGFHKFRNSGRMLPVIRDRRQYSYYTIGNLNSPHAKDLPYEVRKDYNRKDPESNKDRVLVRYNNNNKRVDEIYASAHYQPKETYIIGPNLFASLRRQAAPIYM</sequence>
<dbReference type="Proteomes" id="UP000424527">
    <property type="component" value="Unassembled WGS sequence"/>
</dbReference>
<reference evidence="1 2" key="1">
    <citation type="submission" date="2019-07" db="EMBL/GenBank/DDBJ databases">
        <title>Chromosome genome assembly for large yellow croaker.</title>
        <authorList>
            <person name="Xiao S."/>
        </authorList>
    </citation>
    <scope>NUCLEOTIDE SEQUENCE [LARGE SCALE GENOMIC DNA]</scope>
    <source>
        <strain evidence="1">JMULYC20181020</strain>
        <tissue evidence="1">Muscle</tissue>
    </source>
</reference>
<protein>
    <submittedName>
        <fullName evidence="1">Uncharacterized protein</fullName>
    </submittedName>
</protein>
<organism evidence="1 2">
    <name type="scientific">Larimichthys crocea</name>
    <name type="common">Large yellow croaker</name>
    <name type="synonym">Pseudosciaena crocea</name>
    <dbReference type="NCBI Taxonomy" id="215358"/>
    <lineage>
        <taxon>Eukaryota</taxon>
        <taxon>Metazoa</taxon>
        <taxon>Chordata</taxon>
        <taxon>Craniata</taxon>
        <taxon>Vertebrata</taxon>
        <taxon>Euteleostomi</taxon>
        <taxon>Actinopterygii</taxon>
        <taxon>Neopterygii</taxon>
        <taxon>Teleostei</taxon>
        <taxon>Neoteleostei</taxon>
        <taxon>Acanthomorphata</taxon>
        <taxon>Eupercaria</taxon>
        <taxon>Sciaenidae</taxon>
        <taxon>Larimichthys</taxon>
    </lineage>
</organism>
<dbReference type="PANTHER" id="PTHR38706:SF3">
    <property type="entry name" value="SI:CH211-198C19.1"/>
    <property type="match status" value="1"/>
</dbReference>